<keyword evidence="2" id="KW-1185">Reference proteome</keyword>
<name>A0A7D3URP0_9VIRU</name>
<organism evidence="1 2">
    <name type="scientific">Fadolivirus FV1/VV64</name>
    <dbReference type="NCBI Taxonomy" id="3070911"/>
    <lineage>
        <taxon>Viruses</taxon>
        <taxon>Varidnaviria</taxon>
        <taxon>Bamfordvirae</taxon>
        <taxon>Nucleocytoviricota</taxon>
        <taxon>Megaviricetes</taxon>
        <taxon>Imitervirales</taxon>
        <taxon>Mimiviridae</taxon>
        <taxon>Klosneuvirinae</taxon>
        <taxon>Fadolivirus</taxon>
        <taxon>Fadolivirus algeromassiliense</taxon>
    </lineage>
</organism>
<evidence type="ECO:0000313" key="1">
    <source>
        <dbReference type="EMBL" id="QKF94833.1"/>
    </source>
</evidence>
<sequence>MSVVINTKPIKTLYGTDKELFEKCSQIHNIKLHLSPGEIGLLTNFTKQMGISDKPPNGCLWYSYNCQWSMYKPYNYNSIYYKKDFDYAKNKSCCYLYQLLIGTNTKIIKLKSQQDEYNFIKDTYENKPFAVCYDETRKEVPFDYLQKELQYPDKSKYPNGRKFNILINWDVVRKKYDGIDYTVRRESNPMDLTYNIISCWIPSFDVNGGAVWNNNNNGLQLIFAKENSIWYQVNDIVMDGVMNQSLLNTHNKLDKNIPFIPNHNKIQLTAIPKYNSKIMSTHTYNKIKHLLSYDRIFVIRDNGCLRALGDNLNIGYFISYNLNYSDYLCVVDDNDIFFAVKNISKGWNDINRLLRNDNKIILKYIGCTNDEYYISEFNTNELIKYDQRTTLTPISWGSVASSESKNIPENKNINIPVSWSSIALSKLTPISKNESVNISGDKINKLCEYEYIYKTDKKSIYNEMTSDDFSFWIEGNISENGKFEIYHSDNLILIGCTESISIPDLINVNKKEFCGQNGGADNIYYSKYMKYKSKYLKIRYKKYKVSHTSS</sequence>
<proteinExistence type="predicted"/>
<reference evidence="1 2" key="1">
    <citation type="submission" date="2020-04" db="EMBL/GenBank/DDBJ databases">
        <title>Advantages and limits of metagenomic assembly and binning of a giant virus.</title>
        <authorList>
            <person name="Schulz F."/>
            <person name="Andreani J."/>
            <person name="Francis R."/>
            <person name="Boudjemaa H."/>
            <person name="Bou Khalil J.Y."/>
            <person name="Lee J."/>
            <person name="La Scola B."/>
            <person name="Woyke T."/>
        </authorList>
    </citation>
    <scope>NUCLEOTIDE SEQUENCE [LARGE SCALE GENOMIC DNA]</scope>
    <source>
        <strain evidence="1 2">FV1/VV64</strain>
    </source>
</reference>
<evidence type="ECO:0000313" key="2">
    <source>
        <dbReference type="Proteomes" id="UP001162001"/>
    </source>
</evidence>
<dbReference type="Proteomes" id="UP001162001">
    <property type="component" value="Segment"/>
</dbReference>
<accession>A0A7D3URP0</accession>
<dbReference type="EMBL" id="MT418680">
    <property type="protein sequence ID" value="QKF94833.1"/>
    <property type="molecule type" value="Genomic_DNA"/>
</dbReference>
<protein>
    <submittedName>
        <fullName evidence="1">Uncharacterized protein</fullName>
    </submittedName>
</protein>
<gene>
    <name evidence="1" type="ORF">Fadolivirus_1_1375</name>
</gene>